<dbReference type="HOGENOM" id="CLU_009583_2_5_0"/>
<dbReference type="STRING" id="1142394.PSMK_19710"/>
<dbReference type="EMBL" id="AP012338">
    <property type="protein sequence ID" value="BAM04130.1"/>
    <property type="molecule type" value="Genomic_DNA"/>
</dbReference>
<feature type="domain" description="Glycosyltransferase subfamily 4-like N-terminal" evidence="2">
    <location>
        <begin position="14"/>
        <end position="207"/>
    </location>
</feature>
<evidence type="ECO:0000259" key="1">
    <source>
        <dbReference type="Pfam" id="PF00534"/>
    </source>
</evidence>
<name>I0IFU2_PHYMF</name>
<dbReference type="PANTHER" id="PTHR45947:SF13">
    <property type="entry name" value="TRANSFERASE"/>
    <property type="match status" value="1"/>
</dbReference>
<dbReference type="Proteomes" id="UP000007881">
    <property type="component" value="Chromosome"/>
</dbReference>
<dbReference type="AlphaFoldDB" id="I0IFU2"/>
<proteinExistence type="predicted"/>
<evidence type="ECO:0000313" key="4">
    <source>
        <dbReference type="Proteomes" id="UP000007881"/>
    </source>
</evidence>
<dbReference type="PANTHER" id="PTHR45947">
    <property type="entry name" value="SULFOQUINOVOSYL TRANSFERASE SQD2"/>
    <property type="match status" value="1"/>
</dbReference>
<evidence type="ECO:0000259" key="2">
    <source>
        <dbReference type="Pfam" id="PF13439"/>
    </source>
</evidence>
<sequence length="406" mass="43148">MRILLLNDRIDPTGGSQLLTRGISDGLAARGHETRILASDAGLDPADRPANASLCRGSLEGSKQTLLRTWNPSAAAALRREIASFRPDVVHVRAFLTQLSPSILPELAGVPALYHAVHHAAVCPTAKKLLPDGRICTFPAGSACKAHCLSVPAFAALMTQRALFRRSWHRFDAVLANSRCTADHLVRDGLGRGPGADEVRVVYNAVPATPARPPLSDPPRAVFVGRLSREKGVATLLHAWARVREEVPAAVLDLVGTGPLEAELEALAAATLGADAAVFHGRLPRPEAEAVATPAWVQAVPSTWDEPFGLVAAEAMMRGTAVVVPGHGGLAEVPEAGVSGLLAPAGDPEAWADALLTLLARRSRAEAMGRAARERATSRFTMDRLLDETEEVYNSIRRTEAAHRHA</sequence>
<dbReference type="InterPro" id="IPR028098">
    <property type="entry name" value="Glyco_trans_4-like_N"/>
</dbReference>
<dbReference type="Pfam" id="PF13439">
    <property type="entry name" value="Glyco_transf_4"/>
    <property type="match status" value="1"/>
</dbReference>
<evidence type="ECO:0000313" key="3">
    <source>
        <dbReference type="EMBL" id="BAM04130.1"/>
    </source>
</evidence>
<dbReference type="GO" id="GO:0016757">
    <property type="term" value="F:glycosyltransferase activity"/>
    <property type="evidence" value="ECO:0007669"/>
    <property type="project" value="InterPro"/>
</dbReference>
<dbReference type="CDD" id="cd03801">
    <property type="entry name" value="GT4_PimA-like"/>
    <property type="match status" value="1"/>
</dbReference>
<keyword evidence="4" id="KW-1185">Reference proteome</keyword>
<dbReference type="Gene3D" id="3.40.50.2000">
    <property type="entry name" value="Glycogen Phosphorylase B"/>
    <property type="match status" value="2"/>
</dbReference>
<dbReference type="InterPro" id="IPR001296">
    <property type="entry name" value="Glyco_trans_1"/>
</dbReference>
<dbReference type="Pfam" id="PF00534">
    <property type="entry name" value="Glycos_transf_1"/>
    <property type="match status" value="1"/>
</dbReference>
<keyword evidence="3" id="KW-0808">Transferase</keyword>
<reference evidence="3 4" key="1">
    <citation type="submission" date="2012-02" db="EMBL/GenBank/DDBJ databases">
        <title>Complete genome sequence of Phycisphaera mikurensis NBRC 102666.</title>
        <authorList>
            <person name="Ankai A."/>
            <person name="Hosoyama A."/>
            <person name="Terui Y."/>
            <person name="Sekine M."/>
            <person name="Fukai R."/>
            <person name="Kato Y."/>
            <person name="Nakamura S."/>
            <person name="Yamada-Narita S."/>
            <person name="Kawakoshi A."/>
            <person name="Fukunaga Y."/>
            <person name="Yamazaki S."/>
            <person name="Fujita N."/>
        </authorList>
    </citation>
    <scope>NUCLEOTIDE SEQUENCE [LARGE SCALE GENOMIC DNA]</scope>
    <source>
        <strain evidence="4">NBRC 102666 / KCTC 22515 / FYK2301M01</strain>
    </source>
</reference>
<gene>
    <name evidence="3" type="ordered locus">PSMK_19710</name>
</gene>
<dbReference type="RefSeq" id="WP_014437348.1">
    <property type="nucleotide sequence ID" value="NC_017080.1"/>
</dbReference>
<accession>I0IFU2</accession>
<protein>
    <submittedName>
        <fullName evidence="3">Putative glycosyltransferase</fullName>
    </submittedName>
</protein>
<dbReference type="SUPFAM" id="SSF53756">
    <property type="entry name" value="UDP-Glycosyltransferase/glycogen phosphorylase"/>
    <property type="match status" value="1"/>
</dbReference>
<dbReference type="InterPro" id="IPR050194">
    <property type="entry name" value="Glycosyltransferase_grp1"/>
</dbReference>
<feature type="domain" description="Glycosyl transferase family 1" evidence="1">
    <location>
        <begin position="216"/>
        <end position="375"/>
    </location>
</feature>
<dbReference type="eggNOG" id="COG0438">
    <property type="taxonomic scope" value="Bacteria"/>
</dbReference>
<dbReference type="KEGG" id="phm:PSMK_19710"/>
<organism evidence="3 4">
    <name type="scientific">Phycisphaera mikurensis (strain NBRC 102666 / KCTC 22515 / FYK2301M01)</name>
    <dbReference type="NCBI Taxonomy" id="1142394"/>
    <lineage>
        <taxon>Bacteria</taxon>
        <taxon>Pseudomonadati</taxon>
        <taxon>Planctomycetota</taxon>
        <taxon>Phycisphaerae</taxon>
        <taxon>Phycisphaerales</taxon>
        <taxon>Phycisphaeraceae</taxon>
        <taxon>Phycisphaera</taxon>
    </lineage>
</organism>